<name>A0A7Y0YHL3_9ACTO</name>
<dbReference type="RefSeq" id="WP_169762477.1">
    <property type="nucleotide sequence ID" value="NZ_JABCUS010000008.1"/>
</dbReference>
<comment type="caution">
    <text evidence="1">The sequence shown here is derived from an EMBL/GenBank/DDBJ whole genome shotgun (WGS) entry which is preliminary data.</text>
</comment>
<gene>
    <name evidence="1" type="ORF">HHJ77_04510</name>
</gene>
<dbReference type="Proteomes" id="UP000575397">
    <property type="component" value="Unassembled WGS sequence"/>
</dbReference>
<organism evidence="1 2">
    <name type="scientific">Mobiluncus mulieris</name>
    <dbReference type="NCBI Taxonomy" id="2052"/>
    <lineage>
        <taxon>Bacteria</taxon>
        <taxon>Bacillati</taxon>
        <taxon>Actinomycetota</taxon>
        <taxon>Actinomycetes</taxon>
        <taxon>Actinomycetales</taxon>
        <taxon>Actinomycetaceae</taxon>
        <taxon>Mobiluncus</taxon>
    </lineage>
</organism>
<reference evidence="1 2" key="1">
    <citation type="submission" date="2020-04" db="EMBL/GenBank/DDBJ databases">
        <title>Antimicrobial susceptibility and clonality of vaginal-derived multi-drug resistant Mobiluncus isolates in China.</title>
        <authorList>
            <person name="Zhang X."/>
        </authorList>
    </citation>
    <scope>NUCLEOTIDE SEQUENCE [LARGE SCALE GENOMIC DNA]</scope>
    <source>
        <strain evidence="1 2">12</strain>
    </source>
</reference>
<dbReference type="AlphaFoldDB" id="A0A7Y0YHL3"/>
<proteinExistence type="predicted"/>
<accession>A0A7Y0YHL3</accession>
<sequence length="65" mass="6969">MPVSIDSLTFSLIAGYVYRNFDFAGIGTFNYSRGSGTAVCEGEVGEGWGEAYDEQAGERGYAQSI</sequence>
<protein>
    <submittedName>
        <fullName evidence="1">Uncharacterized protein</fullName>
    </submittedName>
</protein>
<evidence type="ECO:0000313" key="1">
    <source>
        <dbReference type="EMBL" id="NMX03206.1"/>
    </source>
</evidence>
<evidence type="ECO:0000313" key="2">
    <source>
        <dbReference type="Proteomes" id="UP000575397"/>
    </source>
</evidence>
<dbReference type="EMBL" id="JABCUS010000008">
    <property type="protein sequence ID" value="NMX03206.1"/>
    <property type="molecule type" value="Genomic_DNA"/>
</dbReference>